<evidence type="ECO:0000256" key="6">
    <source>
        <dbReference type="ARBA" id="ARBA00022490"/>
    </source>
</evidence>
<dbReference type="SMART" id="SM00239">
    <property type="entry name" value="C2"/>
    <property type="match status" value="2"/>
</dbReference>
<keyword evidence="5" id="KW-0268">Exocytosis</keyword>
<dbReference type="InterPro" id="IPR010439">
    <property type="entry name" value="MUN_dom"/>
</dbReference>
<dbReference type="InterPro" id="IPR014772">
    <property type="entry name" value="Munc13_dom-2"/>
</dbReference>
<dbReference type="CTD" id="6769"/>
<gene>
    <name evidence="13" type="primary">LOC113211435</name>
</gene>
<name>A0A9C6XR45_FRAOC</name>
<feature type="region of interest" description="Disordered" evidence="8">
    <location>
        <begin position="1"/>
        <end position="58"/>
    </location>
</feature>
<evidence type="ECO:0000259" key="11">
    <source>
        <dbReference type="PROSITE" id="PS51259"/>
    </source>
</evidence>
<feature type="compositionally biased region" description="Low complexity" evidence="8">
    <location>
        <begin position="7"/>
        <end position="22"/>
    </location>
</feature>
<evidence type="ECO:0000256" key="3">
    <source>
        <dbReference type="ARBA" id="ARBA00004603"/>
    </source>
</evidence>
<dbReference type="Proteomes" id="UP000504606">
    <property type="component" value="Unplaced"/>
</dbReference>
<dbReference type="InterPro" id="IPR000008">
    <property type="entry name" value="C2_dom"/>
</dbReference>
<reference evidence="13" key="1">
    <citation type="submission" date="2025-08" db="UniProtKB">
        <authorList>
            <consortium name="RefSeq"/>
        </authorList>
    </citation>
    <scope>IDENTIFICATION</scope>
    <source>
        <tissue evidence="13">Whole organism</tissue>
    </source>
</reference>
<dbReference type="RefSeq" id="XP_052128055.1">
    <property type="nucleotide sequence ID" value="XM_052272095.1"/>
</dbReference>
<dbReference type="InterPro" id="IPR052095">
    <property type="entry name" value="UNC-13_domain"/>
</dbReference>
<evidence type="ECO:0000259" key="10">
    <source>
        <dbReference type="PROSITE" id="PS51258"/>
    </source>
</evidence>
<dbReference type="SUPFAM" id="SSF49562">
    <property type="entry name" value="C2 domain (Calcium/lipid-binding domain, CaLB)"/>
    <property type="match status" value="2"/>
</dbReference>
<feature type="domain" description="C2" evidence="9">
    <location>
        <begin position="1201"/>
        <end position="1327"/>
    </location>
</feature>
<dbReference type="Gene3D" id="1.10.357.50">
    <property type="match status" value="1"/>
</dbReference>
<evidence type="ECO:0000256" key="4">
    <source>
        <dbReference type="ARBA" id="ARBA00005823"/>
    </source>
</evidence>
<dbReference type="GO" id="GO:0005770">
    <property type="term" value="C:late endosome"/>
    <property type="evidence" value="ECO:0007669"/>
    <property type="project" value="UniProtKB-SubCell"/>
</dbReference>
<evidence type="ECO:0000256" key="5">
    <source>
        <dbReference type="ARBA" id="ARBA00022483"/>
    </source>
</evidence>
<dbReference type="PROSITE" id="PS51258">
    <property type="entry name" value="MHD1"/>
    <property type="match status" value="1"/>
</dbReference>
<dbReference type="GeneID" id="113211435"/>
<protein>
    <submittedName>
        <fullName evidence="13">Protein unc-13 homolog 4B isoform X1</fullName>
    </submittedName>
</protein>
<dbReference type="CDD" id="cd04009">
    <property type="entry name" value="C2B_Munc13-like"/>
    <property type="match status" value="1"/>
</dbReference>
<proteinExistence type="inferred from homology"/>
<evidence type="ECO:0000259" key="9">
    <source>
        <dbReference type="PROSITE" id="PS50004"/>
    </source>
</evidence>
<dbReference type="Pfam" id="PF06292">
    <property type="entry name" value="MUN"/>
    <property type="match status" value="1"/>
</dbReference>
<accession>A0A9C6XR45</accession>
<feature type="domain" description="MHD2" evidence="11">
    <location>
        <begin position="1055"/>
        <end position="1186"/>
    </location>
</feature>
<dbReference type="GO" id="GO:0099503">
    <property type="term" value="C:secretory vesicle"/>
    <property type="evidence" value="ECO:0007669"/>
    <property type="project" value="TreeGrafter"/>
</dbReference>
<dbReference type="PROSITE" id="PS50004">
    <property type="entry name" value="C2"/>
    <property type="match status" value="2"/>
</dbReference>
<dbReference type="OrthoDB" id="67700at2759"/>
<evidence type="ECO:0000256" key="8">
    <source>
        <dbReference type="SAM" id="MobiDB-lite"/>
    </source>
</evidence>
<evidence type="ECO:0000313" key="13">
    <source>
        <dbReference type="RefSeq" id="XP_052128055.1"/>
    </source>
</evidence>
<feature type="compositionally biased region" description="Polar residues" evidence="8">
    <location>
        <begin position="34"/>
        <end position="47"/>
    </location>
</feature>
<dbReference type="PROSITE" id="PS51259">
    <property type="entry name" value="MHD2"/>
    <property type="match status" value="1"/>
</dbReference>
<evidence type="ECO:0000256" key="7">
    <source>
        <dbReference type="ARBA" id="ARBA00022753"/>
    </source>
</evidence>
<dbReference type="PANTHER" id="PTHR45999:SF2">
    <property type="entry name" value="PROTEIN UNC-13 HOMOLOG 4B"/>
    <property type="match status" value="1"/>
</dbReference>
<dbReference type="InterPro" id="IPR035892">
    <property type="entry name" value="C2_domain_sf"/>
</dbReference>
<feature type="domain" description="MHD1" evidence="10">
    <location>
        <begin position="817"/>
        <end position="938"/>
    </location>
</feature>
<comment type="similarity">
    <text evidence="4">Belongs to the unc-13 family.</text>
</comment>
<dbReference type="Pfam" id="PF00168">
    <property type="entry name" value="C2"/>
    <property type="match status" value="2"/>
</dbReference>
<keyword evidence="12" id="KW-1185">Reference proteome</keyword>
<dbReference type="GO" id="GO:0006887">
    <property type="term" value="P:exocytosis"/>
    <property type="evidence" value="ECO:0007669"/>
    <property type="project" value="UniProtKB-KW"/>
</dbReference>
<evidence type="ECO:0000256" key="1">
    <source>
        <dbReference type="ARBA" id="ARBA00004172"/>
    </source>
</evidence>
<dbReference type="InterPro" id="IPR014770">
    <property type="entry name" value="Munc13_1"/>
</dbReference>
<evidence type="ECO:0000256" key="2">
    <source>
        <dbReference type="ARBA" id="ARBA00004496"/>
    </source>
</evidence>
<sequence length="1381" mass="153886">MLVQGQPEAAARAPVRAPVRRSTPPPRPPPPKKMTTSAVPAQPTFTKMTRLPSSMAMSPPSALELLTLTSRAVPPPALCKAPSSPPAAQAPTTFITSRPPTPPTFKTVPPPAPPHDLEWAEAVLRQLRALRARAAAKARAANKGCSPRGCLAVPRVRVRPAGLYSAYARWRARRVAPAALSRVQELDGGFFEKFGSLLQESTERADDVATAAGAGACAVKRSHQLGAAPPSASSVAAAAEGESAADVDADGAADPALSDVLEVGGDGDVPAVALGTAGRMDASDSETEDAAVQKKVFSDSVGWNIEELYSEVLYLLLHNVGSDVTTASDRDALCRLLQDAFKIDEEKHAELLSTVEAKEAPKIVLNVEVLEAQDLKPKDSNGMCDPYCTLYLSSNTTHRYNTSVKQQTLTPTWEEHFSLPVNNATDDILFVEVWDFDPAETVREKMGKLTDIKGVRGLRKLVKEIAVTASTGKHDNEYIGTAQVALNCVPTGGHMQWVNLEKKNKTKKQGVVKLRVAFGAEKNAQVALQEHRHLLRLLLLHHLDSTKLEPYAWCGEFDELASTILRQHAVQSGLTAFDQTLARWVEFCSVHVDHPLSFYLFAQLGNQLQKPITDGMFSTEEIKHFWEATKKFLPSCMNSVRRLRKISNCDRGTLLQITGIVNTLSSLATLTPPEGTDLFPRSVYGWLSNPTDQPNCDINGVLSDAVKHGAEEWLCHILENNTVDGPSEEDRLRHVIKLVQLVRSDLLKAIEYHDKIFLKGIGLPYSSLLYRIYEAKVCEEAEPVVQDVCDQLRPIRSNADGIHIENEEPLSMGTTLFELYLAMQRLSFLGSTLCPNDLESLAIAKFHNWFHRGVAQWLEIASSKALQRVTKAVELDTLVPVDSSVKYSSSAVDTFAIFYQIKIFWQQLAWPDVEGSYTFVAKIIDDICRCSEFYADKMSEKIDSFSETNQGTVHEKRFQVTQEWCLAINNIEYVRQSIQPFVAELGMDNILAALADFQSASAAEQCKNTLHGIIENSIDIVHNKIVDLLLTVANKMDPAIQRFLQEGADLLNKDCNAVDRLMQYLDENLVMLHSELNSENFDRILSIMWNNVSNILSELVKNSLEKRKPPSFFSKLHETLDILIGFFKQGDLQQQLQEQQKIEQMNGMKEQEESVDSPFDSHGELRKVERLLRLHGMETPDLTYQFYVQRLLEQRKLQSMGDAHYQGLLTIRAHFVEDVLTIEIMNARNIKPMDSNGSCDPYVKIHLLPEDKFGNIQKPRTKTHKKNLYPLFDETFNIPVSADQRAQGIIAFILKDQDFLGMNEFIAEAFLSFEDIPVNDSSVSLHSLPQVHLKLHRPQNVLESDVMKALEHRQGDKLAKDFVKRQRAKFGEGKQQNGGSR</sequence>
<feature type="compositionally biased region" description="Pro residues" evidence="8">
    <location>
        <begin position="23"/>
        <end position="32"/>
    </location>
</feature>
<organism evidence="12 13">
    <name type="scientific">Frankliniella occidentalis</name>
    <name type="common">Western flower thrips</name>
    <name type="synonym">Euthrips occidentalis</name>
    <dbReference type="NCBI Taxonomy" id="133901"/>
    <lineage>
        <taxon>Eukaryota</taxon>
        <taxon>Metazoa</taxon>
        <taxon>Ecdysozoa</taxon>
        <taxon>Arthropoda</taxon>
        <taxon>Hexapoda</taxon>
        <taxon>Insecta</taxon>
        <taxon>Pterygota</taxon>
        <taxon>Neoptera</taxon>
        <taxon>Paraneoptera</taxon>
        <taxon>Thysanoptera</taxon>
        <taxon>Terebrantia</taxon>
        <taxon>Thripoidea</taxon>
        <taxon>Thripidae</taxon>
        <taxon>Frankliniella</taxon>
    </lineage>
</organism>
<dbReference type="Gene3D" id="2.60.40.150">
    <property type="entry name" value="C2 domain"/>
    <property type="match status" value="2"/>
</dbReference>
<feature type="domain" description="C2" evidence="9">
    <location>
        <begin position="347"/>
        <end position="469"/>
    </location>
</feature>
<keyword evidence="6" id="KW-0963">Cytoplasm</keyword>
<evidence type="ECO:0000313" key="12">
    <source>
        <dbReference type="Proteomes" id="UP000504606"/>
    </source>
</evidence>
<dbReference type="PANTHER" id="PTHR45999">
    <property type="entry name" value="UNC-13-4A, ISOFORM B"/>
    <property type="match status" value="1"/>
</dbReference>
<comment type="subcellular location">
    <subcellularLocation>
        <location evidence="2">Cytoplasm</location>
    </subcellularLocation>
    <subcellularLocation>
        <location evidence="3">Late endosome</location>
    </subcellularLocation>
    <subcellularLocation>
        <location evidence="1">Recycling endosome</location>
    </subcellularLocation>
</comment>
<feature type="region of interest" description="Disordered" evidence="8">
    <location>
        <begin position="78"/>
        <end position="103"/>
    </location>
</feature>
<keyword evidence="7" id="KW-0967">Endosome</keyword>